<evidence type="ECO:0000256" key="4">
    <source>
        <dbReference type="ARBA" id="ARBA00022825"/>
    </source>
</evidence>
<evidence type="ECO:0000256" key="2">
    <source>
        <dbReference type="ARBA" id="ARBA00022670"/>
    </source>
</evidence>
<dbReference type="SUPFAM" id="SSF50156">
    <property type="entry name" value="PDZ domain-like"/>
    <property type="match status" value="1"/>
</dbReference>
<dbReference type="InterPro" id="IPR029045">
    <property type="entry name" value="ClpP/crotonase-like_dom_sf"/>
</dbReference>
<feature type="domain" description="PDZ" evidence="7">
    <location>
        <begin position="241"/>
        <end position="309"/>
    </location>
</feature>
<dbReference type="EMBL" id="PUHZ01000021">
    <property type="protein sequence ID" value="PQO44084.1"/>
    <property type="molecule type" value="Genomic_DNA"/>
</dbReference>
<gene>
    <name evidence="8" type="ORF">C5Y93_21345</name>
</gene>
<dbReference type="Gene3D" id="2.30.42.10">
    <property type="match status" value="1"/>
</dbReference>
<keyword evidence="4 5" id="KW-0720">Serine protease</keyword>
<dbReference type="PROSITE" id="PS50106">
    <property type="entry name" value="PDZ"/>
    <property type="match status" value="1"/>
</dbReference>
<dbReference type="InterPro" id="IPR041489">
    <property type="entry name" value="PDZ_6"/>
</dbReference>
<dbReference type="InterPro" id="IPR001478">
    <property type="entry name" value="PDZ"/>
</dbReference>
<feature type="signal peptide" evidence="6">
    <location>
        <begin position="1"/>
        <end position="27"/>
    </location>
</feature>
<accession>A0A2S8GJ82</accession>
<comment type="caution">
    <text evidence="8">The sequence shown here is derived from an EMBL/GenBank/DDBJ whole genome shotgun (WGS) entry which is preliminary data.</text>
</comment>
<dbReference type="Gene3D" id="3.90.226.10">
    <property type="entry name" value="2-enoyl-CoA Hydratase, Chain A, domain 1"/>
    <property type="match status" value="1"/>
</dbReference>
<dbReference type="NCBIfam" id="TIGR00225">
    <property type="entry name" value="prc"/>
    <property type="match status" value="1"/>
</dbReference>
<dbReference type="Pfam" id="PF03572">
    <property type="entry name" value="Peptidase_S41"/>
    <property type="match status" value="1"/>
</dbReference>
<feature type="chain" id="PRO_5015553625" evidence="6">
    <location>
        <begin position="28"/>
        <end position="561"/>
    </location>
</feature>
<comment type="similarity">
    <text evidence="1 5">Belongs to the peptidase S41A family.</text>
</comment>
<name>A0A2S8GJ82_9BACT</name>
<dbReference type="GO" id="GO:0004175">
    <property type="term" value="F:endopeptidase activity"/>
    <property type="evidence" value="ECO:0007669"/>
    <property type="project" value="TreeGrafter"/>
</dbReference>
<organism evidence="8 9">
    <name type="scientific">Blastopirellula marina</name>
    <dbReference type="NCBI Taxonomy" id="124"/>
    <lineage>
        <taxon>Bacteria</taxon>
        <taxon>Pseudomonadati</taxon>
        <taxon>Planctomycetota</taxon>
        <taxon>Planctomycetia</taxon>
        <taxon>Pirellulales</taxon>
        <taxon>Pirellulaceae</taxon>
        <taxon>Blastopirellula</taxon>
    </lineage>
</organism>
<dbReference type="InterPro" id="IPR005151">
    <property type="entry name" value="Tail-specific_protease"/>
</dbReference>
<proteinExistence type="inferred from homology"/>
<dbReference type="GO" id="GO:0006508">
    <property type="term" value="P:proteolysis"/>
    <property type="evidence" value="ECO:0007669"/>
    <property type="project" value="UniProtKB-KW"/>
</dbReference>
<keyword evidence="6" id="KW-0732">Signal</keyword>
<dbReference type="SMART" id="SM00228">
    <property type="entry name" value="PDZ"/>
    <property type="match status" value="1"/>
</dbReference>
<dbReference type="SUPFAM" id="SSF52096">
    <property type="entry name" value="ClpP/crotonase"/>
    <property type="match status" value="1"/>
</dbReference>
<evidence type="ECO:0000313" key="9">
    <source>
        <dbReference type="Proteomes" id="UP000237819"/>
    </source>
</evidence>
<evidence type="ECO:0000256" key="3">
    <source>
        <dbReference type="ARBA" id="ARBA00022801"/>
    </source>
</evidence>
<dbReference type="SMART" id="SM00245">
    <property type="entry name" value="TSPc"/>
    <property type="match status" value="1"/>
</dbReference>
<dbReference type="Proteomes" id="UP000237819">
    <property type="component" value="Unassembled WGS sequence"/>
</dbReference>
<dbReference type="AlphaFoldDB" id="A0A2S8GJ82"/>
<dbReference type="GO" id="GO:0008236">
    <property type="term" value="F:serine-type peptidase activity"/>
    <property type="evidence" value="ECO:0007669"/>
    <property type="project" value="UniProtKB-KW"/>
</dbReference>
<dbReference type="GO" id="GO:0030288">
    <property type="term" value="C:outer membrane-bounded periplasmic space"/>
    <property type="evidence" value="ECO:0007669"/>
    <property type="project" value="TreeGrafter"/>
</dbReference>
<dbReference type="InterPro" id="IPR036034">
    <property type="entry name" value="PDZ_sf"/>
</dbReference>
<protein>
    <submittedName>
        <fullName evidence="8">Peptidase S41</fullName>
    </submittedName>
</protein>
<evidence type="ECO:0000256" key="1">
    <source>
        <dbReference type="ARBA" id="ARBA00009179"/>
    </source>
</evidence>
<evidence type="ECO:0000259" key="7">
    <source>
        <dbReference type="PROSITE" id="PS50106"/>
    </source>
</evidence>
<dbReference type="InterPro" id="IPR004447">
    <property type="entry name" value="Peptidase_S41A"/>
</dbReference>
<evidence type="ECO:0000256" key="5">
    <source>
        <dbReference type="RuleBase" id="RU004404"/>
    </source>
</evidence>
<evidence type="ECO:0000313" key="8">
    <source>
        <dbReference type="EMBL" id="PQO44084.1"/>
    </source>
</evidence>
<keyword evidence="3 5" id="KW-0378">Hydrolase</keyword>
<dbReference type="PANTHER" id="PTHR32060:SF30">
    <property type="entry name" value="CARBOXY-TERMINAL PROCESSING PROTEASE CTPA"/>
    <property type="match status" value="1"/>
</dbReference>
<dbReference type="Pfam" id="PF17820">
    <property type="entry name" value="PDZ_6"/>
    <property type="match status" value="1"/>
</dbReference>
<evidence type="ECO:0000256" key="6">
    <source>
        <dbReference type="SAM" id="SignalP"/>
    </source>
</evidence>
<dbReference type="GO" id="GO:0007165">
    <property type="term" value="P:signal transduction"/>
    <property type="evidence" value="ECO:0007669"/>
    <property type="project" value="TreeGrafter"/>
</dbReference>
<sequence>MLRWTTPRMATYIAGAFLFALTFISLAAPQSALAQVKIPDEAVIDQGEIAQLIADGESLEKEGRWAEALTHFEDAARAFPDVAPLKEKVDTVRRRYDVSRRYADRSFVGGMRNLPSEQALALYDDLLAKIQTNYVDSPRWADLAYRGMLQLDAALFDRTFRQVNLQGMSEEQIADLRRQLWQSAQFDRVQNRYDVRAMASQAGQIMQSANGVPNTAAVLEFISGAAGSLDNYSCFLTPDQLNEVYSQIEGNFVGVGIELKTQDDALLIVRSISGSPADKAGIRDGEKIVALEGRTVGELGSEKAADMLKGPIGSSINVTIADVDGQTRKIVVTRDRIEVPSVDVVKMIDPAAGVAYLRIASFQKTTTRDLTAALWNMHRQGMKALVIDLRGNPGGLLTASVEIADLFLDRGTIVSTRGRSAGEDFDYTAHQAGTWRMPLVVLIDSNSASASEIFAGAIHDNHRGAIVGERSYGKGSVQGIFPLGVANAGLRLTTAKFYSPSGQAISNRGVTPDVVVRNVAKPLEGGVILETKTDATLDAGLQAALSQLQPAQISNRAIGQR</sequence>
<reference evidence="8 9" key="1">
    <citation type="submission" date="2018-02" db="EMBL/GenBank/DDBJ databases">
        <title>Comparative genomes isolates from brazilian mangrove.</title>
        <authorList>
            <person name="Araujo J.E."/>
            <person name="Taketani R.G."/>
            <person name="Silva M.C.P."/>
            <person name="Loureco M.V."/>
            <person name="Andreote F.D."/>
        </authorList>
    </citation>
    <scope>NUCLEOTIDE SEQUENCE [LARGE SCALE GENOMIC DNA]</scope>
    <source>
        <strain evidence="8 9">Nap-Phe MGV</strain>
    </source>
</reference>
<dbReference type="CDD" id="cd07560">
    <property type="entry name" value="Peptidase_S41_CPP"/>
    <property type="match status" value="1"/>
</dbReference>
<keyword evidence="2 5" id="KW-0645">Protease</keyword>
<dbReference type="PANTHER" id="PTHR32060">
    <property type="entry name" value="TAIL-SPECIFIC PROTEASE"/>
    <property type="match status" value="1"/>
</dbReference>
<dbReference type="CDD" id="cd06782">
    <property type="entry name" value="cpPDZ_CPP-like"/>
    <property type="match status" value="1"/>
</dbReference>
<dbReference type="Gene3D" id="3.30.750.44">
    <property type="match status" value="1"/>
</dbReference>